<feature type="compositionally biased region" description="Polar residues" evidence="1">
    <location>
        <begin position="61"/>
        <end position="70"/>
    </location>
</feature>
<proteinExistence type="predicted"/>
<evidence type="ECO:0000313" key="3">
    <source>
        <dbReference type="Proteomes" id="UP000263486"/>
    </source>
</evidence>
<dbReference type="Proteomes" id="UP000263486">
    <property type="component" value="Unassembled WGS sequence"/>
</dbReference>
<evidence type="ECO:0008006" key="4">
    <source>
        <dbReference type="Google" id="ProtNLM"/>
    </source>
</evidence>
<reference evidence="2 3" key="1">
    <citation type="submission" date="2018-08" db="EMBL/GenBank/DDBJ databases">
        <title>Draft genome sequence of Psychrilyobacter sp. strain SD5 isolated from Black Sea water.</title>
        <authorList>
            <person name="Yadav S."/>
            <person name="Villanueva L."/>
            <person name="Damste J.S.S."/>
        </authorList>
    </citation>
    <scope>NUCLEOTIDE SEQUENCE [LARGE SCALE GENOMIC DNA]</scope>
    <source>
        <strain evidence="2 3">SD5</strain>
    </source>
</reference>
<gene>
    <name evidence="2" type="ORF">DYH56_01755</name>
</gene>
<sequence length="70" mass="7450">MKKTLCILGLMVFLVGCDSISAKGKLGSIQINDSSNYKKSNKSNGNALGHKNPKNPHYKGGSNSSININL</sequence>
<evidence type="ECO:0000256" key="1">
    <source>
        <dbReference type="SAM" id="MobiDB-lite"/>
    </source>
</evidence>
<name>A0ABX9KKU4_9FUSO</name>
<keyword evidence="3" id="KW-1185">Reference proteome</keyword>
<comment type="caution">
    <text evidence="2">The sequence shown here is derived from an EMBL/GenBank/DDBJ whole genome shotgun (WGS) entry which is preliminary data.</text>
</comment>
<dbReference type="RefSeq" id="WP_114641130.1">
    <property type="nucleotide sequence ID" value="NZ_JAACIO010000002.1"/>
</dbReference>
<evidence type="ECO:0000313" key="2">
    <source>
        <dbReference type="EMBL" id="REI42898.1"/>
    </source>
</evidence>
<dbReference type="PROSITE" id="PS51257">
    <property type="entry name" value="PROKAR_LIPOPROTEIN"/>
    <property type="match status" value="1"/>
</dbReference>
<accession>A0ABX9KKU4</accession>
<dbReference type="EMBL" id="QUAJ01000002">
    <property type="protein sequence ID" value="REI42898.1"/>
    <property type="molecule type" value="Genomic_DNA"/>
</dbReference>
<protein>
    <recommendedName>
        <fullName evidence="4">Lipoprotein</fullName>
    </recommendedName>
</protein>
<organism evidence="2 3">
    <name type="scientific">Psychrilyobacter piezotolerans</name>
    <dbReference type="NCBI Taxonomy" id="2293438"/>
    <lineage>
        <taxon>Bacteria</taxon>
        <taxon>Fusobacteriati</taxon>
        <taxon>Fusobacteriota</taxon>
        <taxon>Fusobacteriia</taxon>
        <taxon>Fusobacteriales</taxon>
        <taxon>Fusobacteriaceae</taxon>
        <taxon>Psychrilyobacter</taxon>
    </lineage>
</organism>
<feature type="region of interest" description="Disordered" evidence="1">
    <location>
        <begin position="31"/>
        <end position="70"/>
    </location>
</feature>
<feature type="compositionally biased region" description="Low complexity" evidence="1">
    <location>
        <begin position="32"/>
        <end position="44"/>
    </location>
</feature>